<gene>
    <name evidence="2" type="ORF">BGZ80_001922</name>
</gene>
<feature type="region of interest" description="Disordered" evidence="1">
    <location>
        <begin position="1"/>
        <end position="21"/>
    </location>
</feature>
<sequence length="62" mass="7141">MINDNSSECNEDSSISTYDLDHGHHRNYQELISLLDDLDNSILDLERIREGLYQVSTNIFAP</sequence>
<dbReference type="Proteomes" id="UP000703661">
    <property type="component" value="Unassembled WGS sequence"/>
</dbReference>
<reference evidence="2" key="1">
    <citation type="journal article" date="2020" name="Fungal Divers.">
        <title>Resolving the Mortierellaceae phylogeny through synthesis of multi-gene phylogenetics and phylogenomics.</title>
        <authorList>
            <person name="Vandepol N."/>
            <person name="Liber J."/>
            <person name="Desiro A."/>
            <person name="Na H."/>
            <person name="Kennedy M."/>
            <person name="Barry K."/>
            <person name="Grigoriev I.V."/>
            <person name="Miller A.N."/>
            <person name="O'Donnell K."/>
            <person name="Stajich J.E."/>
            <person name="Bonito G."/>
        </authorList>
    </citation>
    <scope>NUCLEOTIDE SEQUENCE</scope>
    <source>
        <strain evidence="2">NRRL 2769</strain>
    </source>
</reference>
<keyword evidence="3" id="KW-1185">Reference proteome</keyword>
<dbReference type="EMBL" id="JAAAID010001459">
    <property type="protein sequence ID" value="KAG0009926.1"/>
    <property type="molecule type" value="Genomic_DNA"/>
</dbReference>
<proteinExistence type="predicted"/>
<comment type="caution">
    <text evidence="2">The sequence shown here is derived from an EMBL/GenBank/DDBJ whole genome shotgun (WGS) entry which is preliminary data.</text>
</comment>
<feature type="compositionally biased region" description="Low complexity" evidence="1">
    <location>
        <begin position="1"/>
        <end position="16"/>
    </location>
</feature>
<organism evidence="2 3">
    <name type="scientific">Entomortierella chlamydospora</name>
    <dbReference type="NCBI Taxonomy" id="101097"/>
    <lineage>
        <taxon>Eukaryota</taxon>
        <taxon>Fungi</taxon>
        <taxon>Fungi incertae sedis</taxon>
        <taxon>Mucoromycota</taxon>
        <taxon>Mortierellomycotina</taxon>
        <taxon>Mortierellomycetes</taxon>
        <taxon>Mortierellales</taxon>
        <taxon>Mortierellaceae</taxon>
        <taxon>Entomortierella</taxon>
    </lineage>
</organism>
<name>A0A9P6MQ46_9FUNG</name>
<evidence type="ECO:0000313" key="2">
    <source>
        <dbReference type="EMBL" id="KAG0009926.1"/>
    </source>
</evidence>
<evidence type="ECO:0000256" key="1">
    <source>
        <dbReference type="SAM" id="MobiDB-lite"/>
    </source>
</evidence>
<dbReference type="AlphaFoldDB" id="A0A9P6MQ46"/>
<protein>
    <submittedName>
        <fullName evidence="2">Uncharacterized protein</fullName>
    </submittedName>
</protein>
<feature type="non-terminal residue" evidence="2">
    <location>
        <position position="62"/>
    </location>
</feature>
<accession>A0A9P6MQ46</accession>
<evidence type="ECO:0000313" key="3">
    <source>
        <dbReference type="Proteomes" id="UP000703661"/>
    </source>
</evidence>